<feature type="domain" description="DUF4397" evidence="1">
    <location>
        <begin position="28"/>
        <end position="114"/>
    </location>
</feature>
<dbReference type="RefSeq" id="WP_088274551.1">
    <property type="nucleotide sequence ID" value="NZ_FNVE01000004.1"/>
</dbReference>
<feature type="domain" description="DUF4397" evidence="1">
    <location>
        <begin position="135"/>
        <end position="231"/>
    </location>
</feature>
<proteinExistence type="predicted"/>
<gene>
    <name evidence="2" type="ORF">SAMN05216586_104190</name>
</gene>
<dbReference type="EMBL" id="FNVE01000004">
    <property type="protein sequence ID" value="SEG23355.1"/>
    <property type="molecule type" value="Genomic_DNA"/>
</dbReference>
<dbReference type="InterPro" id="IPR025510">
    <property type="entry name" value="DUF4397"/>
</dbReference>
<dbReference type="AlphaFoldDB" id="A0AAQ1G7P9"/>
<comment type="caution">
    <text evidence="2">The sequence shown here is derived from an EMBL/GenBank/DDBJ whole genome shotgun (WGS) entry which is preliminary data.</text>
</comment>
<dbReference type="Proteomes" id="UP000243518">
    <property type="component" value="Unassembled WGS sequence"/>
</dbReference>
<accession>A0AAQ1G7P9</accession>
<name>A0AAQ1G7P9_9GAMM</name>
<evidence type="ECO:0000313" key="3">
    <source>
        <dbReference type="Proteomes" id="UP000243518"/>
    </source>
</evidence>
<sequence>MLGDDSFDLLVITDDIQTPAAATARAFVLHAAPQVGNVDVYVDTTDALGDTPLLADFAPAADSGTYVEVPAGEYRIRITPAGDPATIAYDSGFVELESGPPYFLAATPRASGFSPASVIALLDSPPFVVLEDQRAQVRALHLSPDAPAVDVTVDGDVVLSDVSFKDVSDYLQVLAGDYTIGVEAGGNEVASLPVTVEAGQAYSVLATGFVNITGVQGFTLRPLVDDLTPAAGAKIRVIHASPDAPAVDVLVNGDIFAGLADVPYFTASDYVEVPAGSYDISINVANTTTTVIDLPATALAAGSIYTAIAVNAAASIEPLLVVDP</sequence>
<feature type="domain" description="DUF4397" evidence="1">
    <location>
        <begin position="233"/>
        <end position="323"/>
    </location>
</feature>
<organism evidence="2 3">
    <name type="scientific">Halopseudomonas aestusnigri</name>
    <dbReference type="NCBI Taxonomy" id="857252"/>
    <lineage>
        <taxon>Bacteria</taxon>
        <taxon>Pseudomonadati</taxon>
        <taxon>Pseudomonadota</taxon>
        <taxon>Gammaproteobacteria</taxon>
        <taxon>Pseudomonadales</taxon>
        <taxon>Pseudomonadaceae</taxon>
        <taxon>Halopseudomonas</taxon>
    </lineage>
</organism>
<protein>
    <recommendedName>
        <fullName evidence="1">DUF4397 domain-containing protein</fullName>
    </recommendedName>
</protein>
<keyword evidence="3" id="KW-1185">Reference proteome</keyword>
<evidence type="ECO:0000259" key="1">
    <source>
        <dbReference type="Pfam" id="PF14344"/>
    </source>
</evidence>
<evidence type="ECO:0000313" key="2">
    <source>
        <dbReference type="EMBL" id="SEG23355.1"/>
    </source>
</evidence>
<reference evidence="2 3" key="1">
    <citation type="submission" date="2016-10" db="EMBL/GenBank/DDBJ databases">
        <authorList>
            <person name="Varghese N."/>
            <person name="Submissions S."/>
        </authorList>
    </citation>
    <scope>NUCLEOTIDE SEQUENCE [LARGE SCALE GENOMIC DNA]</scope>
    <source>
        <strain evidence="2 3">CECT 8317</strain>
    </source>
</reference>
<dbReference type="Pfam" id="PF14344">
    <property type="entry name" value="DUF4397"/>
    <property type="match status" value="3"/>
</dbReference>